<keyword evidence="2" id="KW-1185">Reference proteome</keyword>
<reference evidence="1 2" key="1">
    <citation type="submission" date="2024-02" db="EMBL/GenBank/DDBJ databases">
        <authorList>
            <person name="Chen Y."/>
            <person name="Shah S."/>
            <person name="Dougan E. K."/>
            <person name="Thang M."/>
            <person name="Chan C."/>
        </authorList>
    </citation>
    <scope>NUCLEOTIDE SEQUENCE [LARGE SCALE GENOMIC DNA]</scope>
</reference>
<dbReference type="PANTHER" id="PTHR37471">
    <property type="entry name" value="UNNAMED PRODUCT"/>
    <property type="match status" value="1"/>
</dbReference>
<comment type="caution">
    <text evidence="1">The sequence shown here is derived from an EMBL/GenBank/DDBJ whole genome shotgun (WGS) entry which is preliminary data.</text>
</comment>
<accession>A0ABP0PCS0</accession>
<evidence type="ECO:0000313" key="2">
    <source>
        <dbReference type="Proteomes" id="UP001642484"/>
    </source>
</evidence>
<gene>
    <name evidence="1" type="ORF">CCMP2556_LOCUS36146</name>
</gene>
<dbReference type="EMBL" id="CAXAMN010022878">
    <property type="protein sequence ID" value="CAK9073403.1"/>
    <property type="molecule type" value="Genomic_DNA"/>
</dbReference>
<dbReference type="Proteomes" id="UP001642484">
    <property type="component" value="Unassembled WGS sequence"/>
</dbReference>
<evidence type="ECO:0000313" key="1">
    <source>
        <dbReference type="EMBL" id="CAK9073403.1"/>
    </source>
</evidence>
<proteinExistence type="predicted"/>
<sequence length="169" mass="19337">MSHQVAPAPNLMSQRDDPVIVRTTLVDPVCFLVLKILVQGHELQQVRHDNVLDPMEIALKYFVMTELFVCNFVCRCFFWEESNLDMQDLAGIKALIVLESEDLIVPTYSVRSLIFAEQSRRAKVTGLNPSETGLEVHWVEDQPHAGFLLDMVANQDVCDRLQRFHESKP</sequence>
<evidence type="ECO:0008006" key="3">
    <source>
        <dbReference type="Google" id="ProtNLM"/>
    </source>
</evidence>
<protein>
    <recommendedName>
        <fullName evidence="3">Alpha/beta hydrolase fold-3 domain-containing protein</fullName>
    </recommendedName>
</protein>
<organism evidence="1 2">
    <name type="scientific">Durusdinium trenchii</name>
    <dbReference type="NCBI Taxonomy" id="1381693"/>
    <lineage>
        <taxon>Eukaryota</taxon>
        <taxon>Sar</taxon>
        <taxon>Alveolata</taxon>
        <taxon>Dinophyceae</taxon>
        <taxon>Suessiales</taxon>
        <taxon>Symbiodiniaceae</taxon>
        <taxon>Durusdinium</taxon>
    </lineage>
</organism>
<dbReference type="PANTHER" id="PTHR37471:SF1">
    <property type="entry name" value="AB HYDROLASE-1 DOMAIN-CONTAINING PROTEIN"/>
    <property type="match status" value="1"/>
</dbReference>
<name>A0ABP0PCS0_9DINO</name>